<evidence type="ECO:0000313" key="6">
    <source>
        <dbReference type="Proteomes" id="UP000295620"/>
    </source>
</evidence>
<evidence type="ECO:0000256" key="1">
    <source>
        <dbReference type="ARBA" id="ARBA00023015"/>
    </source>
</evidence>
<dbReference type="InterPro" id="IPR018060">
    <property type="entry name" value="HTH_AraC"/>
</dbReference>
<dbReference type="PROSITE" id="PS01124">
    <property type="entry name" value="HTH_ARAC_FAMILY_2"/>
    <property type="match status" value="1"/>
</dbReference>
<name>A0A4V3D1G5_9SPHI</name>
<dbReference type="SUPFAM" id="SSF46689">
    <property type="entry name" value="Homeodomain-like"/>
    <property type="match status" value="2"/>
</dbReference>
<dbReference type="InterPro" id="IPR053142">
    <property type="entry name" value="PchR_regulatory_protein"/>
</dbReference>
<accession>A0A4V3D1G5</accession>
<dbReference type="OrthoDB" id="1156172at2"/>
<dbReference type="Pfam" id="PF12833">
    <property type="entry name" value="HTH_18"/>
    <property type="match status" value="1"/>
</dbReference>
<comment type="caution">
    <text evidence="5">The sequence shown here is derived from an EMBL/GenBank/DDBJ whole genome shotgun (WGS) entry which is preliminary data.</text>
</comment>
<evidence type="ECO:0000256" key="2">
    <source>
        <dbReference type="ARBA" id="ARBA00023125"/>
    </source>
</evidence>
<keyword evidence="3" id="KW-0804">Transcription</keyword>
<dbReference type="AlphaFoldDB" id="A0A4V3D1G5"/>
<sequence>MNINISGSNNDLDAVAKVIGTTIEDDTIVIPDGLGSGYIKRFDFSSSMKMIIVRCVLYELVTFERHSVEKEEIISFGFRNVFHDRPEDSNFIKQLPSVFVSQTAFKIEFIYPANTYIDLIIIIIDVSLLKKMLYADESMISQLQPIFSMDKPFHFEEILPVEIKVIGNQLQKVQTTDPLSLFYCRVKAEEMIYLFFQVLLKRKDIFNYPFNNEDVKVIYDIRGLLIQNFSESPNLSELARSACMSESKMKKLFKQIFGKSIYNYYQYFRMMEAAYLIREKKFSVSQAGHHVGFTSLSHFTKVFEEHLGQKPKRYSKGI</sequence>
<dbReference type="InterPro" id="IPR018062">
    <property type="entry name" value="HTH_AraC-typ_CS"/>
</dbReference>
<dbReference type="Proteomes" id="UP000295620">
    <property type="component" value="Unassembled WGS sequence"/>
</dbReference>
<keyword evidence="1" id="KW-0805">Transcription regulation</keyword>
<reference evidence="5 6" key="1">
    <citation type="submission" date="2019-03" db="EMBL/GenBank/DDBJ databases">
        <title>Genomic Encyclopedia of Archaeal and Bacterial Type Strains, Phase II (KMG-II): from individual species to whole genera.</title>
        <authorList>
            <person name="Goeker M."/>
        </authorList>
    </citation>
    <scope>NUCLEOTIDE SEQUENCE [LARGE SCALE GENOMIC DNA]</scope>
    <source>
        <strain evidence="5 6">DSM 19035</strain>
    </source>
</reference>
<dbReference type="EMBL" id="SNYC01000003">
    <property type="protein sequence ID" value="TDQ11023.1"/>
    <property type="molecule type" value="Genomic_DNA"/>
</dbReference>
<dbReference type="RefSeq" id="WP_133574136.1">
    <property type="nucleotide sequence ID" value="NZ_SNYC01000003.1"/>
</dbReference>
<dbReference type="PROSITE" id="PS00041">
    <property type="entry name" value="HTH_ARAC_FAMILY_1"/>
    <property type="match status" value="1"/>
</dbReference>
<keyword evidence="2" id="KW-0238">DNA-binding</keyword>
<protein>
    <submittedName>
        <fullName evidence="5">AraC family transcriptional regulator</fullName>
    </submittedName>
</protein>
<evidence type="ECO:0000313" key="5">
    <source>
        <dbReference type="EMBL" id="TDQ11023.1"/>
    </source>
</evidence>
<evidence type="ECO:0000259" key="4">
    <source>
        <dbReference type="PROSITE" id="PS01124"/>
    </source>
</evidence>
<feature type="domain" description="HTH araC/xylS-type" evidence="4">
    <location>
        <begin position="219"/>
        <end position="317"/>
    </location>
</feature>
<dbReference type="PANTHER" id="PTHR47893">
    <property type="entry name" value="REGULATORY PROTEIN PCHR"/>
    <property type="match status" value="1"/>
</dbReference>
<dbReference type="GO" id="GO:0003700">
    <property type="term" value="F:DNA-binding transcription factor activity"/>
    <property type="evidence" value="ECO:0007669"/>
    <property type="project" value="InterPro"/>
</dbReference>
<dbReference type="Gene3D" id="1.10.10.60">
    <property type="entry name" value="Homeodomain-like"/>
    <property type="match status" value="1"/>
</dbReference>
<gene>
    <name evidence="5" type="ORF">ATK78_0137</name>
</gene>
<evidence type="ECO:0000256" key="3">
    <source>
        <dbReference type="ARBA" id="ARBA00023163"/>
    </source>
</evidence>
<keyword evidence="6" id="KW-1185">Reference proteome</keyword>
<dbReference type="SMART" id="SM00342">
    <property type="entry name" value="HTH_ARAC"/>
    <property type="match status" value="1"/>
</dbReference>
<dbReference type="InterPro" id="IPR009057">
    <property type="entry name" value="Homeodomain-like_sf"/>
</dbReference>
<dbReference type="GO" id="GO:0043565">
    <property type="term" value="F:sequence-specific DNA binding"/>
    <property type="evidence" value="ECO:0007669"/>
    <property type="project" value="InterPro"/>
</dbReference>
<organism evidence="5 6">
    <name type="scientific">Pedobacter metabolipauper</name>
    <dbReference type="NCBI Taxonomy" id="425513"/>
    <lineage>
        <taxon>Bacteria</taxon>
        <taxon>Pseudomonadati</taxon>
        <taxon>Bacteroidota</taxon>
        <taxon>Sphingobacteriia</taxon>
        <taxon>Sphingobacteriales</taxon>
        <taxon>Sphingobacteriaceae</taxon>
        <taxon>Pedobacter</taxon>
    </lineage>
</organism>
<proteinExistence type="predicted"/>
<dbReference type="PANTHER" id="PTHR47893:SF1">
    <property type="entry name" value="REGULATORY PROTEIN PCHR"/>
    <property type="match status" value="1"/>
</dbReference>